<dbReference type="InterPro" id="IPR009072">
    <property type="entry name" value="Histone-fold"/>
</dbReference>
<keyword evidence="1 2" id="KW-0238">DNA-binding</keyword>
<dbReference type="SUPFAM" id="SSF47113">
    <property type="entry name" value="Histone-fold"/>
    <property type="match status" value="1"/>
</dbReference>
<dbReference type="Pfam" id="PF00808">
    <property type="entry name" value="CBFD_NFYB_HMF"/>
    <property type="match status" value="1"/>
</dbReference>
<dbReference type="Gene3D" id="1.10.20.10">
    <property type="entry name" value="Histone, subunit A"/>
    <property type="match status" value="1"/>
</dbReference>
<evidence type="ECO:0000256" key="2">
    <source>
        <dbReference type="PROSITE-ProRule" id="PRU00267"/>
    </source>
</evidence>
<feature type="compositionally biased region" description="Low complexity" evidence="3">
    <location>
        <begin position="279"/>
        <end position="289"/>
    </location>
</feature>
<dbReference type="InterPro" id="IPR036910">
    <property type="entry name" value="HMG_box_dom_sf"/>
</dbReference>
<dbReference type="InterPro" id="IPR003958">
    <property type="entry name" value="CBFA_NFYB_domain"/>
</dbReference>
<sequence length="289" mass="30365">MEVEATPSETSSAAVAPPEAPADTPMDVDAAPAAVKAEAPPPEVAMAQSSGFAEGAAIASGGDPPPRAPLKKAVSAFLHFCSEQREAVKAEKPGMNVGEVTKMLSEKWRALDDAGKQKYVDIAAADKARYEREKKDAPEPAPKKPAAPIDPYETVIPVARVKKICKLDPDVKSVSKEATAVISKATEIFVAQLARETHLAASGKKMIRAADVANCIHERPNFAFLRVDYPSGEYAPKPVAKKLPVKAEANQPGISQFFAPVRKSPVPGDEPAAPDDGGDAAGVDAPMEP</sequence>
<reference evidence="5 6" key="1">
    <citation type="submission" date="2024-03" db="EMBL/GenBank/DDBJ databases">
        <title>Aureococcus anophagefferens CCMP1851 and Kratosvirus quantuckense: Draft genome of a second virus-susceptible host strain in the model system.</title>
        <authorList>
            <person name="Chase E."/>
            <person name="Truchon A.R."/>
            <person name="Schepens W."/>
            <person name="Wilhelm S.W."/>
        </authorList>
    </citation>
    <scope>NUCLEOTIDE SEQUENCE [LARGE SCALE GENOMIC DNA]</scope>
    <source>
        <strain evidence="5 6">CCMP1851</strain>
    </source>
</reference>
<dbReference type="EMBL" id="JBBJCI010000417">
    <property type="protein sequence ID" value="KAK7231330.1"/>
    <property type="molecule type" value="Genomic_DNA"/>
</dbReference>
<dbReference type="InterPro" id="IPR009071">
    <property type="entry name" value="HMG_box_dom"/>
</dbReference>
<dbReference type="Gene3D" id="1.10.30.10">
    <property type="entry name" value="High mobility group box domain"/>
    <property type="match status" value="1"/>
</dbReference>
<dbReference type="SMART" id="SM00398">
    <property type="entry name" value="HMG"/>
    <property type="match status" value="1"/>
</dbReference>
<dbReference type="InterPro" id="IPR050342">
    <property type="entry name" value="HMGB"/>
</dbReference>
<organism evidence="5 6">
    <name type="scientific">Aureococcus anophagefferens</name>
    <name type="common">Harmful bloom alga</name>
    <dbReference type="NCBI Taxonomy" id="44056"/>
    <lineage>
        <taxon>Eukaryota</taxon>
        <taxon>Sar</taxon>
        <taxon>Stramenopiles</taxon>
        <taxon>Ochrophyta</taxon>
        <taxon>Pelagophyceae</taxon>
        <taxon>Pelagomonadales</taxon>
        <taxon>Pelagomonadaceae</taxon>
        <taxon>Aureococcus</taxon>
    </lineage>
</organism>
<dbReference type="Pfam" id="PF00505">
    <property type="entry name" value="HMG_box"/>
    <property type="match status" value="1"/>
</dbReference>
<gene>
    <name evidence="5" type="ORF">SO694_00073166</name>
</gene>
<feature type="domain" description="HMG box" evidence="4">
    <location>
        <begin position="70"/>
        <end position="138"/>
    </location>
</feature>
<comment type="caution">
    <text evidence="5">The sequence shown here is derived from an EMBL/GenBank/DDBJ whole genome shotgun (WGS) entry which is preliminary data.</text>
</comment>
<feature type="region of interest" description="Disordered" evidence="3">
    <location>
        <begin position="1"/>
        <end position="50"/>
    </location>
</feature>
<proteinExistence type="predicted"/>
<dbReference type="SUPFAM" id="SSF47095">
    <property type="entry name" value="HMG-box"/>
    <property type="match status" value="1"/>
</dbReference>
<evidence type="ECO:0000313" key="5">
    <source>
        <dbReference type="EMBL" id="KAK7231330.1"/>
    </source>
</evidence>
<keyword evidence="2" id="KW-0539">Nucleus</keyword>
<accession>A0ABR1FIF6</accession>
<dbReference type="PANTHER" id="PTHR48112">
    <property type="entry name" value="HIGH MOBILITY GROUP PROTEIN DSP1"/>
    <property type="match status" value="1"/>
</dbReference>
<protein>
    <submittedName>
        <fullName evidence="5">DNA binding protein</fullName>
    </submittedName>
</protein>
<evidence type="ECO:0000313" key="6">
    <source>
        <dbReference type="Proteomes" id="UP001363151"/>
    </source>
</evidence>
<evidence type="ECO:0000256" key="3">
    <source>
        <dbReference type="SAM" id="MobiDB-lite"/>
    </source>
</evidence>
<evidence type="ECO:0000259" key="4">
    <source>
        <dbReference type="PROSITE" id="PS50118"/>
    </source>
</evidence>
<feature type="DNA-binding region" description="HMG box" evidence="2">
    <location>
        <begin position="70"/>
        <end position="138"/>
    </location>
</feature>
<dbReference type="CDD" id="cd22929">
    <property type="entry name" value="HFD_POLE4-like"/>
    <property type="match status" value="1"/>
</dbReference>
<name>A0ABR1FIF6_AURAN</name>
<dbReference type="PROSITE" id="PS50118">
    <property type="entry name" value="HMG_BOX_2"/>
    <property type="match status" value="1"/>
</dbReference>
<evidence type="ECO:0000256" key="1">
    <source>
        <dbReference type="ARBA" id="ARBA00023125"/>
    </source>
</evidence>
<feature type="region of interest" description="Disordered" evidence="3">
    <location>
        <begin position="256"/>
        <end position="289"/>
    </location>
</feature>
<dbReference type="Proteomes" id="UP001363151">
    <property type="component" value="Unassembled WGS sequence"/>
</dbReference>
<dbReference type="PANTHER" id="PTHR48112:SF22">
    <property type="entry name" value="MITOCHONDRIAL TRANSCRIPTION FACTOR A, ISOFORM B"/>
    <property type="match status" value="1"/>
</dbReference>
<keyword evidence="6" id="KW-1185">Reference proteome</keyword>
<feature type="compositionally biased region" description="Low complexity" evidence="3">
    <location>
        <begin position="1"/>
        <end position="38"/>
    </location>
</feature>